<reference evidence="4" key="1">
    <citation type="submission" date="2018-10" db="EMBL/GenBank/DDBJ databases">
        <authorList>
            <person name="Peiro R."/>
            <person name="Begona"/>
            <person name="Cbmso G."/>
            <person name="Lopez M."/>
            <person name="Gonzalez S."/>
            <person name="Sacristan E."/>
            <person name="Castillo E."/>
        </authorList>
    </citation>
    <scope>NUCLEOTIDE SEQUENCE [LARGE SCALE GENOMIC DNA]</scope>
</reference>
<proteinExistence type="predicted"/>
<dbReference type="RefSeq" id="WP_129609767.1">
    <property type="nucleotide sequence ID" value="NZ_UWOC01000159.1"/>
</dbReference>
<protein>
    <recommendedName>
        <fullName evidence="2">Spore protein YkvP/CgeB glycosyl transferase-like domain-containing protein</fullName>
    </recommendedName>
</protein>
<dbReference type="Gene3D" id="3.40.50.2000">
    <property type="entry name" value="Glycogen Phosphorylase B"/>
    <property type="match status" value="1"/>
</dbReference>
<comment type="caution">
    <text evidence="3">The sequence shown here is derived from an EMBL/GenBank/DDBJ whole genome shotgun (WGS) entry which is preliminary data.</text>
</comment>
<evidence type="ECO:0000259" key="2">
    <source>
        <dbReference type="Pfam" id="PF13524"/>
    </source>
</evidence>
<dbReference type="AlphaFoldDB" id="A0A447CW51"/>
<name>A0A447CW51_9BRAD</name>
<dbReference type="OrthoDB" id="9813806at2"/>
<accession>A0A447CW51</accession>
<evidence type="ECO:0000313" key="4">
    <source>
        <dbReference type="Proteomes" id="UP000289200"/>
    </source>
</evidence>
<feature type="domain" description="Spore protein YkvP/CgeB glycosyl transferase-like" evidence="2">
    <location>
        <begin position="203"/>
        <end position="353"/>
    </location>
</feature>
<dbReference type="EMBL" id="UWOC01000159">
    <property type="protein sequence ID" value="VCU09449.1"/>
    <property type="molecule type" value="Genomic_DNA"/>
</dbReference>
<sequence length="396" mass="42401">MTVVIFCHSISSCWNHGNAHFLRGVARELLAAGHTVDVHEPANGWSRTNALADGGADALAEGAALVPGLRVHRYGLDGPDLDRALDGADLVLAHEWNEPALIAALGVRRAQGGRFLLFFHDTHHRAVTAPDEIGRFDLDGYDAVLAFGEVLRDVYARRGWGRRVFTWHEAADTALFRPLVRDTETDLVFIGNYGDGERDAELRQFLMEPVATLGIAARVHGVRWPEAARAALAAHGLAYAGWLPNHRAPEAFARARVTVHVPRRPYAETLRGIPTIRVFEALACGIPLVSAPWDDAEGLFPPGSYLAAPDGAVMTAALAGLLADRDQADALARTGLAAIRARHTCAHRVAELIAIVAHLRGAQPSPAPSRPASSSAELSASSPAPHSTELIRTAAS</sequence>
<dbReference type="SUPFAM" id="SSF53756">
    <property type="entry name" value="UDP-Glycosyltransferase/glycogen phosphorylase"/>
    <property type="match status" value="1"/>
</dbReference>
<evidence type="ECO:0000256" key="1">
    <source>
        <dbReference type="SAM" id="MobiDB-lite"/>
    </source>
</evidence>
<dbReference type="InterPro" id="IPR055259">
    <property type="entry name" value="YkvP/CgeB_Glyco_trans-like"/>
</dbReference>
<gene>
    <name evidence="3" type="ORF">RHODGE_RHODGE_03132</name>
</gene>
<evidence type="ECO:0000313" key="3">
    <source>
        <dbReference type="EMBL" id="VCU09449.1"/>
    </source>
</evidence>
<feature type="compositionally biased region" description="Low complexity" evidence="1">
    <location>
        <begin position="370"/>
        <end position="387"/>
    </location>
</feature>
<feature type="region of interest" description="Disordered" evidence="1">
    <location>
        <begin position="364"/>
        <end position="396"/>
    </location>
</feature>
<organism evidence="3 4">
    <name type="scientific">Rhodoplanes serenus</name>
    <dbReference type="NCBI Taxonomy" id="200615"/>
    <lineage>
        <taxon>Bacteria</taxon>
        <taxon>Pseudomonadati</taxon>
        <taxon>Pseudomonadota</taxon>
        <taxon>Alphaproteobacteria</taxon>
        <taxon>Hyphomicrobiales</taxon>
        <taxon>Nitrobacteraceae</taxon>
        <taxon>Rhodoplanes</taxon>
    </lineage>
</organism>
<dbReference type="Pfam" id="PF13524">
    <property type="entry name" value="Glyco_trans_1_2"/>
    <property type="match status" value="1"/>
</dbReference>
<dbReference type="Proteomes" id="UP000289200">
    <property type="component" value="Unassembled WGS sequence"/>
</dbReference>
<keyword evidence="4" id="KW-1185">Reference proteome</keyword>